<evidence type="ECO:0000256" key="13">
    <source>
        <dbReference type="RuleBase" id="RU003943"/>
    </source>
</evidence>
<dbReference type="EMBL" id="QXXQ01000004">
    <property type="protein sequence ID" value="RID92106.1"/>
    <property type="molecule type" value="Genomic_DNA"/>
</dbReference>
<dbReference type="InterPro" id="IPR037294">
    <property type="entry name" value="ABC_BtuC-like"/>
</dbReference>
<evidence type="ECO:0000256" key="1">
    <source>
        <dbReference type="ARBA" id="ARBA00002313"/>
    </source>
</evidence>
<dbReference type="GO" id="GO:0006829">
    <property type="term" value="P:zinc ion transport"/>
    <property type="evidence" value="ECO:0007669"/>
    <property type="project" value="UniProtKB-KW"/>
</dbReference>
<dbReference type="Proteomes" id="UP000266649">
    <property type="component" value="Unassembled WGS sequence"/>
</dbReference>
<evidence type="ECO:0000256" key="7">
    <source>
        <dbReference type="ARBA" id="ARBA00022833"/>
    </source>
</evidence>
<comment type="function">
    <text evidence="1">Involved in the high-affinity zinc uptake transport system.</text>
</comment>
<dbReference type="GO" id="GO:0010043">
    <property type="term" value="P:response to zinc ion"/>
    <property type="evidence" value="ECO:0007669"/>
    <property type="project" value="TreeGrafter"/>
</dbReference>
<feature type="transmembrane region" description="Helical" evidence="14">
    <location>
        <begin position="212"/>
        <end position="233"/>
    </location>
</feature>
<dbReference type="Pfam" id="PF00950">
    <property type="entry name" value="ABC-3"/>
    <property type="match status" value="1"/>
</dbReference>
<comment type="similarity">
    <text evidence="3 13">Belongs to the ABC-3 integral membrane protein family.</text>
</comment>
<accession>A0A398BY09</accession>
<feature type="transmembrane region" description="Helical" evidence="14">
    <location>
        <begin position="125"/>
        <end position="145"/>
    </location>
</feature>
<dbReference type="PANTHER" id="PTHR30477:SF23">
    <property type="entry name" value="HIGH-AFFINITY ZINC UPTAKE SYSTEM MEMBRANE PROTEIN ZNUB"/>
    <property type="match status" value="1"/>
</dbReference>
<keyword evidence="6 13" id="KW-0812">Transmembrane</keyword>
<keyword evidence="10" id="KW-0406">Ion transport</keyword>
<evidence type="ECO:0000256" key="9">
    <source>
        <dbReference type="ARBA" id="ARBA00022989"/>
    </source>
</evidence>
<sequence>MLDDFLIRAALAGLGLALATGPLGSFVVWRRMAYFGDATAHASILGVALALASDLPVGLGTLAVALAMAVTVAGLAARGWALDTTLGVLAHSALAFGLVAVSFVPEARTDLSAYLFGDILAVSRADLGFIWGGAALVLALLYWRWNAMLTATLSEDLAAASGLNPDRERLVLVLALAVTVAVALKVVGALLIAAMLVIPAAAARGLSRSPEAMAALAALIGGAAVVGGLRVSLSLDTPAGPSIVTVAAGIFIVAASLGQMRKQ</sequence>
<dbReference type="RefSeq" id="WP_119134514.1">
    <property type="nucleotide sequence ID" value="NZ_QXXQ01000004.1"/>
</dbReference>
<keyword evidence="5" id="KW-1003">Cell membrane</keyword>
<dbReference type="GO" id="GO:0043190">
    <property type="term" value="C:ATP-binding cassette (ABC) transporter complex"/>
    <property type="evidence" value="ECO:0007669"/>
    <property type="project" value="InterPro"/>
</dbReference>
<feature type="transmembrane region" description="Helical" evidence="14">
    <location>
        <begin position="170"/>
        <end position="200"/>
    </location>
</feature>
<keyword evidence="9 14" id="KW-1133">Transmembrane helix</keyword>
<dbReference type="SUPFAM" id="SSF81345">
    <property type="entry name" value="ABC transporter involved in vitamin B12 uptake, BtuC"/>
    <property type="match status" value="1"/>
</dbReference>
<evidence type="ECO:0000256" key="6">
    <source>
        <dbReference type="ARBA" id="ARBA00022692"/>
    </source>
</evidence>
<keyword evidence="4 13" id="KW-0813">Transport</keyword>
<evidence type="ECO:0000256" key="8">
    <source>
        <dbReference type="ARBA" id="ARBA00022906"/>
    </source>
</evidence>
<keyword evidence="11 14" id="KW-0472">Membrane</keyword>
<evidence type="ECO:0000313" key="15">
    <source>
        <dbReference type="EMBL" id="RID92106.1"/>
    </source>
</evidence>
<comment type="subcellular location">
    <subcellularLocation>
        <location evidence="2 13">Cell membrane</location>
        <topology evidence="2 13">Multi-pass membrane protein</topology>
    </subcellularLocation>
</comment>
<evidence type="ECO:0000256" key="12">
    <source>
        <dbReference type="ARBA" id="ARBA00040080"/>
    </source>
</evidence>
<evidence type="ECO:0000256" key="5">
    <source>
        <dbReference type="ARBA" id="ARBA00022475"/>
    </source>
</evidence>
<name>A0A398BY09_9RHOB</name>
<feature type="transmembrane region" description="Helical" evidence="14">
    <location>
        <begin position="86"/>
        <end position="104"/>
    </location>
</feature>
<keyword evidence="16" id="KW-1185">Reference proteome</keyword>
<dbReference type="OrthoDB" id="9783937at2"/>
<dbReference type="InterPro" id="IPR001626">
    <property type="entry name" value="ABC_TroCD"/>
</dbReference>
<gene>
    <name evidence="15" type="ORF">D2N39_09335</name>
</gene>
<proteinExistence type="inferred from homology"/>
<dbReference type="PANTHER" id="PTHR30477">
    <property type="entry name" value="ABC-TRANSPORTER METAL-BINDING PROTEIN"/>
    <property type="match status" value="1"/>
</dbReference>
<evidence type="ECO:0000256" key="3">
    <source>
        <dbReference type="ARBA" id="ARBA00008034"/>
    </source>
</evidence>
<comment type="caution">
    <text evidence="15">The sequence shown here is derived from an EMBL/GenBank/DDBJ whole genome shotgun (WGS) entry which is preliminary data.</text>
</comment>
<protein>
    <recommendedName>
        <fullName evidence="12">High-affinity zinc uptake system membrane protein ZnuB</fullName>
    </recommendedName>
</protein>
<evidence type="ECO:0000256" key="2">
    <source>
        <dbReference type="ARBA" id="ARBA00004651"/>
    </source>
</evidence>
<dbReference type="Gene3D" id="1.10.3470.10">
    <property type="entry name" value="ABC transporter involved in vitamin B12 uptake, BtuC"/>
    <property type="match status" value="1"/>
</dbReference>
<reference evidence="15 16" key="1">
    <citation type="submission" date="2018-09" db="EMBL/GenBank/DDBJ databases">
        <title>Gemmobacter lutimaris sp. nov., a marine bacterium isolated from tidal flat.</title>
        <authorList>
            <person name="Lee D.W."/>
            <person name="Yoo Y."/>
            <person name="Kim J.-J."/>
            <person name="Kim B.S."/>
        </authorList>
    </citation>
    <scope>NUCLEOTIDE SEQUENCE [LARGE SCALE GENOMIC DNA]</scope>
    <source>
        <strain evidence="15 16">YJ-T1-11</strain>
    </source>
</reference>
<evidence type="ECO:0000256" key="4">
    <source>
        <dbReference type="ARBA" id="ARBA00022448"/>
    </source>
</evidence>
<keyword evidence="8" id="KW-0864">Zinc transport</keyword>
<evidence type="ECO:0000256" key="11">
    <source>
        <dbReference type="ARBA" id="ARBA00023136"/>
    </source>
</evidence>
<evidence type="ECO:0000256" key="14">
    <source>
        <dbReference type="SAM" id="Phobius"/>
    </source>
</evidence>
<evidence type="ECO:0000313" key="16">
    <source>
        <dbReference type="Proteomes" id="UP000266649"/>
    </source>
</evidence>
<evidence type="ECO:0000256" key="10">
    <source>
        <dbReference type="ARBA" id="ARBA00023065"/>
    </source>
</evidence>
<dbReference type="AlphaFoldDB" id="A0A398BY09"/>
<feature type="transmembrane region" description="Helical" evidence="14">
    <location>
        <begin position="239"/>
        <end position="258"/>
    </location>
</feature>
<dbReference type="GO" id="GO:0055085">
    <property type="term" value="P:transmembrane transport"/>
    <property type="evidence" value="ECO:0007669"/>
    <property type="project" value="InterPro"/>
</dbReference>
<organism evidence="15 16">
    <name type="scientific">Gemmobacter lutimaris</name>
    <dbReference type="NCBI Taxonomy" id="2306023"/>
    <lineage>
        <taxon>Bacteria</taxon>
        <taxon>Pseudomonadati</taxon>
        <taxon>Pseudomonadota</taxon>
        <taxon>Alphaproteobacteria</taxon>
        <taxon>Rhodobacterales</taxon>
        <taxon>Paracoccaceae</taxon>
        <taxon>Gemmobacter</taxon>
    </lineage>
</organism>
<keyword evidence="7" id="KW-0862">Zinc</keyword>